<dbReference type="STRING" id="1580092.NADRNF5_1699"/>
<protein>
    <submittedName>
        <fullName evidence="1">Uncharacterized protein</fullName>
    </submittedName>
</protein>
<dbReference type="RefSeq" id="WP_160289403.1">
    <property type="nucleotide sequence ID" value="NZ_CP011070.1"/>
</dbReference>
<dbReference type="KEGG" id="nin:NADRNF5_1699"/>
<dbReference type="HOGENOM" id="CLU_3038870_0_0_2"/>
<dbReference type="EMBL" id="CP011070">
    <property type="protein sequence ID" value="AJW71377.1"/>
    <property type="molecule type" value="Genomic_DNA"/>
</dbReference>
<reference evidence="1 2" key="2">
    <citation type="journal article" date="2016" name="ISME J.">
        <title>Physiological and genomic characterization of two novel marine thaumarchaeal strains indicates niche differentiation.</title>
        <authorList>
            <person name="Bayer B."/>
            <person name="Vojvoda J."/>
            <person name="Offre P."/>
            <person name="Alves R.J."/>
            <person name="Elisabeth N.H."/>
            <person name="Garcia J.A."/>
            <person name="Volland J.M."/>
            <person name="Srivastava A."/>
            <person name="Schleper C."/>
            <person name="Herndl G.J."/>
        </authorList>
    </citation>
    <scope>NUCLEOTIDE SEQUENCE [LARGE SCALE GENOMIC DNA]</scope>
    <source>
        <strain evidence="1 2">NF5</strain>
    </source>
</reference>
<dbReference type="Proteomes" id="UP000032408">
    <property type="component" value="Chromosome"/>
</dbReference>
<gene>
    <name evidence="1" type="ORF">NADRNF5_1699</name>
</gene>
<keyword evidence="2" id="KW-1185">Reference proteome</keyword>
<dbReference type="AlphaFoldDB" id="A0A0D5C4S0"/>
<dbReference type="GeneID" id="43685838"/>
<name>A0A0D5C4S0_9ARCH</name>
<reference evidence="2" key="1">
    <citation type="submission" date="2015-03" db="EMBL/GenBank/DDBJ databases">
        <title>Characterization of two novel Thaumarchaeota isolated from the Northern Adriatic Sea.</title>
        <authorList>
            <person name="Bayer B."/>
            <person name="Vojvoda J."/>
            <person name="Offre P."/>
            <person name="Srivastava A."/>
            <person name="Elisabeth N."/>
            <person name="Garcia J.A.L."/>
            <person name="Schleper C."/>
            <person name="Herndl G.J."/>
        </authorList>
    </citation>
    <scope>NUCLEOTIDE SEQUENCE [LARGE SCALE GENOMIC DNA]</scope>
    <source>
        <strain evidence="2">NF5</strain>
    </source>
</reference>
<sequence length="54" mass="5991">MCATTFLEQDNSSFSKILLSKEVADIIKQVVRESTKSIHLDGNDGKNNTGEYDV</sequence>
<evidence type="ECO:0000313" key="1">
    <source>
        <dbReference type="EMBL" id="AJW71377.1"/>
    </source>
</evidence>
<evidence type="ECO:0000313" key="2">
    <source>
        <dbReference type="Proteomes" id="UP000032408"/>
    </source>
</evidence>
<proteinExistence type="predicted"/>
<accession>A0A0D5C4S0</accession>
<organism evidence="1 2">
    <name type="scientific">Nitrosopumilus adriaticus</name>
    <dbReference type="NCBI Taxonomy" id="1580092"/>
    <lineage>
        <taxon>Archaea</taxon>
        <taxon>Nitrososphaerota</taxon>
        <taxon>Nitrososphaeria</taxon>
        <taxon>Nitrosopumilales</taxon>
        <taxon>Nitrosopumilaceae</taxon>
        <taxon>Nitrosopumilus</taxon>
    </lineage>
</organism>